<comment type="caution">
    <text evidence="8">The sequence shown here is derived from an EMBL/GenBank/DDBJ whole genome shotgun (WGS) entry which is preliminary data.</text>
</comment>
<dbReference type="InterPro" id="IPR001792">
    <property type="entry name" value="Acylphosphatase-like_dom"/>
</dbReference>
<dbReference type="RefSeq" id="WP_210057248.1">
    <property type="nucleotide sequence ID" value="NZ_BAAAMH010000010.1"/>
</dbReference>
<dbReference type="PROSITE" id="PS00150">
    <property type="entry name" value="ACYLPHOSPHATASE_1"/>
    <property type="match status" value="1"/>
</dbReference>
<dbReference type="EC" id="3.6.1.7" evidence="2 5"/>
<name>A0ABS4ZAL3_9ACTN</name>
<dbReference type="GO" id="GO:0003998">
    <property type="term" value="F:acylphosphatase activity"/>
    <property type="evidence" value="ECO:0007669"/>
    <property type="project" value="UniProtKB-EC"/>
</dbReference>
<dbReference type="InterPro" id="IPR017968">
    <property type="entry name" value="Acylphosphatase_CS"/>
</dbReference>
<evidence type="ECO:0000313" key="8">
    <source>
        <dbReference type="EMBL" id="MBP2418041.1"/>
    </source>
</evidence>
<protein>
    <recommendedName>
        <fullName evidence="3 5">acylphosphatase</fullName>
        <ecNumber evidence="2 5">3.6.1.7</ecNumber>
    </recommendedName>
</protein>
<comment type="catalytic activity">
    <reaction evidence="4 5">
        <text>an acyl phosphate + H2O = a carboxylate + phosphate + H(+)</text>
        <dbReference type="Rhea" id="RHEA:14965"/>
        <dbReference type="ChEBI" id="CHEBI:15377"/>
        <dbReference type="ChEBI" id="CHEBI:15378"/>
        <dbReference type="ChEBI" id="CHEBI:29067"/>
        <dbReference type="ChEBI" id="CHEBI:43474"/>
        <dbReference type="ChEBI" id="CHEBI:59918"/>
        <dbReference type="EC" id="3.6.1.7"/>
    </reaction>
</comment>
<dbReference type="PROSITE" id="PS51160">
    <property type="entry name" value="ACYLPHOSPHATASE_3"/>
    <property type="match status" value="1"/>
</dbReference>
<dbReference type="PRINTS" id="PR00112">
    <property type="entry name" value="ACYLPHPHTASE"/>
</dbReference>
<evidence type="ECO:0000256" key="1">
    <source>
        <dbReference type="ARBA" id="ARBA00005614"/>
    </source>
</evidence>
<keyword evidence="5 8" id="KW-0378">Hydrolase</keyword>
<evidence type="ECO:0000313" key="9">
    <source>
        <dbReference type="Proteomes" id="UP000758168"/>
    </source>
</evidence>
<comment type="similarity">
    <text evidence="1 6">Belongs to the acylphosphatase family.</text>
</comment>
<dbReference type="PANTHER" id="PTHR47268">
    <property type="entry name" value="ACYLPHOSPHATASE"/>
    <property type="match status" value="1"/>
</dbReference>
<dbReference type="Pfam" id="PF00708">
    <property type="entry name" value="Acylphosphatase"/>
    <property type="match status" value="1"/>
</dbReference>
<feature type="domain" description="Acylphosphatase-like" evidence="7">
    <location>
        <begin position="5"/>
        <end position="90"/>
    </location>
</feature>
<proteinExistence type="inferred from homology"/>
<organism evidence="8 9">
    <name type="scientific">Microlunatus capsulatus</name>
    <dbReference type="NCBI Taxonomy" id="99117"/>
    <lineage>
        <taxon>Bacteria</taxon>
        <taxon>Bacillati</taxon>
        <taxon>Actinomycetota</taxon>
        <taxon>Actinomycetes</taxon>
        <taxon>Propionibacteriales</taxon>
        <taxon>Propionibacteriaceae</taxon>
        <taxon>Microlunatus</taxon>
    </lineage>
</organism>
<evidence type="ECO:0000256" key="2">
    <source>
        <dbReference type="ARBA" id="ARBA00012150"/>
    </source>
</evidence>
<feature type="active site" evidence="5">
    <location>
        <position position="38"/>
    </location>
</feature>
<dbReference type="PANTHER" id="PTHR47268:SF4">
    <property type="entry name" value="ACYLPHOSPHATASE"/>
    <property type="match status" value="1"/>
</dbReference>
<evidence type="ECO:0000256" key="3">
    <source>
        <dbReference type="ARBA" id="ARBA00015991"/>
    </source>
</evidence>
<reference evidence="8 9" key="1">
    <citation type="submission" date="2021-03" db="EMBL/GenBank/DDBJ databases">
        <title>Sequencing the genomes of 1000 actinobacteria strains.</title>
        <authorList>
            <person name="Klenk H.-P."/>
        </authorList>
    </citation>
    <scope>NUCLEOTIDE SEQUENCE [LARGE SCALE GENOMIC DNA]</scope>
    <source>
        <strain evidence="8 9">DSM 12936</strain>
    </source>
</reference>
<gene>
    <name evidence="8" type="ORF">JOF54_002963</name>
</gene>
<dbReference type="SUPFAM" id="SSF54975">
    <property type="entry name" value="Acylphosphatase/BLUF domain-like"/>
    <property type="match status" value="1"/>
</dbReference>
<evidence type="ECO:0000256" key="6">
    <source>
        <dbReference type="RuleBase" id="RU004168"/>
    </source>
</evidence>
<evidence type="ECO:0000256" key="4">
    <source>
        <dbReference type="ARBA" id="ARBA00047645"/>
    </source>
</evidence>
<evidence type="ECO:0000259" key="7">
    <source>
        <dbReference type="PROSITE" id="PS51160"/>
    </source>
</evidence>
<dbReference type="Proteomes" id="UP000758168">
    <property type="component" value="Unassembled WGS sequence"/>
</dbReference>
<keyword evidence="9" id="KW-1185">Reference proteome</keyword>
<sequence>MAAVRRRVVVTGRVQGVFFRDSTRREARRRRVSGWVTNRADGSVEAVFEGEPDAVDGLVAWTRRGPVRARVDTHAVTEEEPTGETGFAVV</sequence>
<dbReference type="InterPro" id="IPR036046">
    <property type="entry name" value="Acylphosphatase-like_dom_sf"/>
</dbReference>
<dbReference type="EMBL" id="JAGIOB010000001">
    <property type="protein sequence ID" value="MBP2418041.1"/>
    <property type="molecule type" value="Genomic_DNA"/>
</dbReference>
<accession>A0ABS4ZAL3</accession>
<feature type="active site" evidence="5">
    <location>
        <position position="20"/>
    </location>
</feature>
<dbReference type="InterPro" id="IPR020456">
    <property type="entry name" value="Acylphosphatase"/>
</dbReference>
<evidence type="ECO:0000256" key="5">
    <source>
        <dbReference type="PROSITE-ProRule" id="PRU00520"/>
    </source>
</evidence>
<dbReference type="Gene3D" id="3.30.70.100">
    <property type="match status" value="1"/>
</dbReference>